<feature type="binding site" evidence="7">
    <location>
        <position position="42"/>
    </location>
    <ligand>
        <name>Fe cation</name>
        <dbReference type="ChEBI" id="CHEBI:24875"/>
    </ligand>
</feature>
<feature type="binding site" evidence="7">
    <location>
        <position position="407"/>
    </location>
    <ligand>
        <name>Ni(2+)</name>
        <dbReference type="ChEBI" id="CHEBI:49786"/>
    </ligand>
</feature>
<dbReference type="PANTHER" id="PTHR42958">
    <property type="entry name" value="HYDROGENASE-2 LARGE CHAIN"/>
    <property type="match status" value="1"/>
</dbReference>
<dbReference type="PANTHER" id="PTHR42958:SF4">
    <property type="entry name" value="HYDROGENASE EXPRESSION_FORMATION PROTEIN HUPK"/>
    <property type="match status" value="1"/>
</dbReference>
<feature type="binding site" evidence="7">
    <location>
        <position position="366"/>
    </location>
    <ligand>
        <name>Mg(2+)</name>
        <dbReference type="ChEBI" id="CHEBI:18420"/>
    </ligand>
</feature>
<evidence type="ECO:0000256" key="3">
    <source>
        <dbReference type="ARBA" id="ARBA00009292"/>
    </source>
</evidence>
<evidence type="ECO:0000313" key="9">
    <source>
        <dbReference type="Proteomes" id="UP000186074"/>
    </source>
</evidence>
<evidence type="ECO:0000256" key="2">
    <source>
        <dbReference type="ARBA" id="ARBA00004196"/>
    </source>
</evidence>
<evidence type="ECO:0000256" key="5">
    <source>
        <dbReference type="ARBA" id="ARBA00022723"/>
    </source>
</evidence>
<evidence type="ECO:0000256" key="1">
    <source>
        <dbReference type="ARBA" id="ARBA00001967"/>
    </source>
</evidence>
<dbReference type="Proteomes" id="UP000186074">
    <property type="component" value="Chromosome"/>
</dbReference>
<keyword evidence="5 7" id="KW-0479">Metal-binding</keyword>
<dbReference type="STRING" id="1850254.LPB137_07815"/>
<dbReference type="KEGG" id="alp:LPB137_07815"/>
<evidence type="ECO:0000256" key="7">
    <source>
        <dbReference type="PIRSR" id="PIRSR601501-1"/>
    </source>
</evidence>
<reference evidence="8 9" key="1">
    <citation type="submission" date="2017-01" db="EMBL/GenBank/DDBJ databases">
        <title>Genome sequencing of Arcobacter sp. LPB0137.</title>
        <authorList>
            <person name="Lee G.-W."/>
            <person name="Yi H."/>
        </authorList>
    </citation>
    <scope>NUCLEOTIDE SEQUENCE [LARGE SCALE GENOMIC DNA]</scope>
    <source>
        <strain evidence="8 9">LPB0137</strain>
    </source>
</reference>
<feature type="binding site" evidence="7">
    <location>
        <position position="42"/>
    </location>
    <ligand>
        <name>Ni(2+)</name>
        <dbReference type="ChEBI" id="CHEBI:49786"/>
    </ligand>
</feature>
<keyword evidence="9" id="KW-1185">Reference proteome</keyword>
<dbReference type="Gene3D" id="1.10.645.10">
    <property type="entry name" value="Cytochrome-c3 Hydrogenase, chain B"/>
    <property type="match status" value="1"/>
</dbReference>
<keyword evidence="6" id="KW-0560">Oxidoreductase</keyword>
<name>A0A1P8KR21_9BACT</name>
<evidence type="ECO:0000256" key="6">
    <source>
        <dbReference type="ARBA" id="ARBA00023002"/>
    </source>
</evidence>
<proteinExistence type="inferred from homology"/>
<keyword evidence="7" id="KW-0460">Magnesium</keyword>
<dbReference type="SUPFAM" id="SSF56762">
    <property type="entry name" value="HydB/Nqo4-like"/>
    <property type="match status" value="1"/>
</dbReference>
<comment type="cofactor">
    <cofactor evidence="7">
        <name>Fe cation</name>
        <dbReference type="ChEBI" id="CHEBI:24875"/>
    </cofactor>
</comment>
<dbReference type="Pfam" id="PF00374">
    <property type="entry name" value="NiFeSe_Hases"/>
    <property type="match status" value="2"/>
</dbReference>
<sequence length="413" mass="46735">MKNEKVNFSTIAFPHFRGIENILKGKNALDALVITPRVCGICGHAHLMSSVRAIEDAYKNAGYEVHLSKKAKKIREFTLVMEIIQNHLKWVYMVLIPELSKLRNSNEENYTLKGAYGARLATKAISLLGGQWPHSSYMVPGGVTSDPTYIEILQAQSILKDLIQFFEKESLGVNLDEFLTYKTPKEISVGEADVSKIEEHLIELGMQEKGLAYDRFIMLGDHLFINPIKMKQTRPFSVDIKHVSTVESYSPNEKTYARNAMYKDDYYEVGSLSRMMSLQIPLIKNIHRRYKDSAYSRVIARIYELAHLMKHANELLSTISISENSCNKPISIEKVTASGIGIVEAPRGPLIHKVDIENGIINKYEIITPTQWNIGSSTKDKLTPVQKTMFGHTKAEALFIFRTFDVCSVCTTH</sequence>
<dbReference type="InterPro" id="IPR001501">
    <property type="entry name" value="Ni-dep_hyd_lsu"/>
</dbReference>
<evidence type="ECO:0000313" key="8">
    <source>
        <dbReference type="EMBL" id="APW66971.1"/>
    </source>
</evidence>
<organism evidence="8 9">
    <name type="scientific">Poseidonibacter parvus</name>
    <dbReference type="NCBI Taxonomy" id="1850254"/>
    <lineage>
        <taxon>Bacteria</taxon>
        <taxon>Pseudomonadati</taxon>
        <taxon>Campylobacterota</taxon>
        <taxon>Epsilonproteobacteria</taxon>
        <taxon>Campylobacterales</taxon>
        <taxon>Arcobacteraceae</taxon>
        <taxon>Poseidonibacter</taxon>
    </lineage>
</organism>
<gene>
    <name evidence="8" type="ORF">LPB137_07815</name>
</gene>
<keyword evidence="4 7" id="KW-0533">Nickel</keyword>
<accession>A0A1P8KR21</accession>
<dbReference type="GO" id="GO:0008901">
    <property type="term" value="F:ferredoxin hydrogenase activity"/>
    <property type="evidence" value="ECO:0007669"/>
    <property type="project" value="InterPro"/>
</dbReference>
<evidence type="ECO:0000256" key="4">
    <source>
        <dbReference type="ARBA" id="ARBA00022596"/>
    </source>
</evidence>
<feature type="binding site" evidence="7">
    <location>
        <position position="413"/>
    </location>
    <ligand>
        <name>Mg(2+)</name>
        <dbReference type="ChEBI" id="CHEBI:18420"/>
    </ligand>
</feature>
<comment type="subcellular location">
    <subcellularLocation>
        <location evidence="2">Cell envelope</location>
    </subcellularLocation>
</comment>
<dbReference type="EMBL" id="CP019070">
    <property type="protein sequence ID" value="APW66971.1"/>
    <property type="molecule type" value="Genomic_DNA"/>
</dbReference>
<dbReference type="PROSITE" id="PS00507">
    <property type="entry name" value="NI_HGENASE_L_1"/>
    <property type="match status" value="1"/>
</dbReference>
<dbReference type="AlphaFoldDB" id="A0A1P8KR21"/>
<evidence type="ECO:0008006" key="10">
    <source>
        <dbReference type="Google" id="ProtNLM"/>
    </source>
</evidence>
<feature type="binding site" evidence="7">
    <location>
        <position position="39"/>
    </location>
    <ligand>
        <name>Ni(2+)</name>
        <dbReference type="ChEBI" id="CHEBI:49786"/>
    </ligand>
</feature>
<feature type="binding site" evidence="7">
    <location>
        <position position="20"/>
    </location>
    <ligand>
        <name>Mg(2+)</name>
        <dbReference type="ChEBI" id="CHEBI:18420"/>
    </ligand>
</feature>
<dbReference type="InterPro" id="IPR050867">
    <property type="entry name" value="NiFe/NiFeSe_hydrgnase_LSU"/>
</dbReference>
<comment type="similarity">
    <text evidence="3">Belongs to the [NiFe]/[NiFeSe] hydrogenase large subunit family.</text>
</comment>
<dbReference type="GO" id="GO:0016151">
    <property type="term" value="F:nickel cation binding"/>
    <property type="evidence" value="ECO:0007669"/>
    <property type="project" value="InterPro"/>
</dbReference>
<comment type="cofactor">
    <cofactor evidence="1 7">
        <name>Ni(2+)</name>
        <dbReference type="ChEBI" id="CHEBI:49786"/>
    </cofactor>
</comment>
<dbReference type="GO" id="GO:0030313">
    <property type="term" value="C:cell envelope"/>
    <property type="evidence" value="ECO:0007669"/>
    <property type="project" value="UniProtKB-SubCell"/>
</dbReference>
<protein>
    <recommendedName>
        <fullName evidence="10">Hydrogenase</fullName>
    </recommendedName>
</protein>
<keyword evidence="7" id="KW-0408">Iron</keyword>
<feature type="binding site" evidence="7">
    <location>
        <position position="410"/>
    </location>
    <ligand>
        <name>Fe cation</name>
        <dbReference type="ChEBI" id="CHEBI:24875"/>
    </ligand>
</feature>
<dbReference type="InterPro" id="IPR029014">
    <property type="entry name" value="NiFe-Hase_large"/>
</dbReference>
<dbReference type="InterPro" id="IPR018194">
    <property type="entry name" value="Ni-dep_hyd_lsu_Ni_BS"/>
</dbReference>